<dbReference type="EMBL" id="JARJCM010000101">
    <property type="protein sequence ID" value="KAJ7029486.1"/>
    <property type="molecule type" value="Genomic_DNA"/>
</dbReference>
<dbReference type="SUPFAM" id="SSF52058">
    <property type="entry name" value="L domain-like"/>
    <property type="match status" value="1"/>
</dbReference>
<evidence type="ECO:0000313" key="1">
    <source>
        <dbReference type="EMBL" id="KAJ7029486.1"/>
    </source>
</evidence>
<evidence type="ECO:0000313" key="2">
    <source>
        <dbReference type="Proteomes" id="UP001218188"/>
    </source>
</evidence>
<protein>
    <recommendedName>
        <fullName evidence="3">F-box domain-containing protein</fullName>
    </recommendedName>
</protein>
<dbReference type="AlphaFoldDB" id="A0AAD6SM64"/>
<sequence>MELDASTGQSVELPLEVWAKMVYALVHDHTLTPKQSAAMRGIVACVSKEWHRRVYSMSEFWSTITIFKSVSIEHLNFVLSKCMVGPVHVKLHLRDIRNILGRPATVWNISILVDSVFECLSPYSNRLESFQLLTEDPFVHRRVQFHCTVLPAAAISNLHLAYVYVPGYTPHVHPLEEYEPPFPTRPWFQDNLSSVRRLNLFCTTVNWDAFGAFDNLEHFELCDYFCSSPMDADILPAILSSAPRLRRLIIGGLRPFVIPSDFELRSSSLRMLDVEFCRPEFIAQLIARVVTPNLDTLVVRQVYSNIKGLLDCPTLLSGITTFAVHSQIGDSGTLPMLYSAMPRLLRLDLTHSTSDAFLSYCDWAVSRPLLRLPNYSAKLVSLSVGRVQINTLHRLVAFIALHSSMTSNGTGIRRLRLEAPINRLPVLRELDNMRQLVPDFALTNVYAFSGTASYITDLYVERRKYGWRRRSLYALYGALHNTLPLRNAWSIFRSLCMLPPDLDVSAFVARTCYLHPPAIPVVLLYLVARLPSLRPVLPFPPVVYMDTASALMDGAKTHDVEEESLEDTIPQLIDADLYAYSDPSDYVNEAYALLPFGQDDTVNKHVMSGPTAPLSVWPLLPYDIIVSVLHVAADCDDLSIAEYIVMRGYFRLVSRSALHCVQRHPRFWSKIVFSPRVPLPFLQGCIWRSGSELLTVSFSATEGRGCKPVTYGGVLCSFEAYVEDASRLLSISMYRCLQLSVEGDAPYLVEEVFDSLLWPTPTRLIRVETTFRFPHYDEFRPYSVQFFTFASFPPIGPSFRHFSQLSWIGCDVPVPTVTFDVGENTSCILLHPRDHPLIWDEIITVLTSSMLVSTLTLDGLDYKFTPGWVACTPPFTSLQTLVLVFRGNLSMAYAVSRINAPCLETLKVVFIDSRDVECLSMCGSLLSSVKELVLEGDCPADCRIFKIFSMMHRLAGIDFRLASSIFFYAFVSASTIHAPFQSVNWHACPGLKRALVGGIPLIEVRHLLLNRLNSGYLRLDYLGVWNAGIDRDVALEAWIRSGVGRLEILDDK</sequence>
<gene>
    <name evidence="1" type="ORF">C8F04DRAFT_1187699</name>
</gene>
<comment type="caution">
    <text evidence="1">The sequence shown here is derived from an EMBL/GenBank/DDBJ whole genome shotgun (WGS) entry which is preliminary data.</text>
</comment>
<organism evidence="1 2">
    <name type="scientific">Mycena alexandri</name>
    <dbReference type="NCBI Taxonomy" id="1745969"/>
    <lineage>
        <taxon>Eukaryota</taxon>
        <taxon>Fungi</taxon>
        <taxon>Dikarya</taxon>
        <taxon>Basidiomycota</taxon>
        <taxon>Agaricomycotina</taxon>
        <taxon>Agaricomycetes</taxon>
        <taxon>Agaricomycetidae</taxon>
        <taxon>Agaricales</taxon>
        <taxon>Marasmiineae</taxon>
        <taxon>Mycenaceae</taxon>
        <taxon>Mycena</taxon>
    </lineage>
</organism>
<keyword evidence="2" id="KW-1185">Reference proteome</keyword>
<name>A0AAD6SM64_9AGAR</name>
<dbReference type="InterPro" id="IPR032675">
    <property type="entry name" value="LRR_dom_sf"/>
</dbReference>
<proteinExistence type="predicted"/>
<evidence type="ECO:0008006" key="3">
    <source>
        <dbReference type="Google" id="ProtNLM"/>
    </source>
</evidence>
<dbReference type="Gene3D" id="3.80.10.10">
    <property type="entry name" value="Ribonuclease Inhibitor"/>
    <property type="match status" value="1"/>
</dbReference>
<reference evidence="1" key="1">
    <citation type="submission" date="2023-03" db="EMBL/GenBank/DDBJ databases">
        <title>Massive genome expansion in bonnet fungi (Mycena s.s.) driven by repeated elements and novel gene families across ecological guilds.</title>
        <authorList>
            <consortium name="Lawrence Berkeley National Laboratory"/>
            <person name="Harder C.B."/>
            <person name="Miyauchi S."/>
            <person name="Viragh M."/>
            <person name="Kuo A."/>
            <person name="Thoen E."/>
            <person name="Andreopoulos B."/>
            <person name="Lu D."/>
            <person name="Skrede I."/>
            <person name="Drula E."/>
            <person name="Henrissat B."/>
            <person name="Morin E."/>
            <person name="Kohler A."/>
            <person name="Barry K."/>
            <person name="LaButti K."/>
            <person name="Morin E."/>
            <person name="Salamov A."/>
            <person name="Lipzen A."/>
            <person name="Mereny Z."/>
            <person name="Hegedus B."/>
            <person name="Baldrian P."/>
            <person name="Stursova M."/>
            <person name="Weitz H."/>
            <person name="Taylor A."/>
            <person name="Grigoriev I.V."/>
            <person name="Nagy L.G."/>
            <person name="Martin F."/>
            <person name="Kauserud H."/>
        </authorList>
    </citation>
    <scope>NUCLEOTIDE SEQUENCE</scope>
    <source>
        <strain evidence="1">CBHHK200</strain>
    </source>
</reference>
<accession>A0AAD6SM64</accession>
<dbReference type="Proteomes" id="UP001218188">
    <property type="component" value="Unassembled WGS sequence"/>
</dbReference>